<dbReference type="InterPro" id="IPR010035">
    <property type="entry name" value="Thi_S"/>
</dbReference>
<organism evidence="1 2">
    <name type="scientific">Candidatus Methylomirabilis limnetica</name>
    <dbReference type="NCBI Taxonomy" id="2033718"/>
    <lineage>
        <taxon>Bacteria</taxon>
        <taxon>Candidatus Methylomirabilota</taxon>
        <taxon>Candidatus Methylomirabilia</taxon>
        <taxon>Candidatus Methylomirabilales</taxon>
        <taxon>Candidatus Methylomirabilaceae</taxon>
        <taxon>Candidatus Methylomirabilis</taxon>
    </lineage>
</organism>
<dbReference type="PANTHER" id="PTHR34472">
    <property type="entry name" value="SULFUR CARRIER PROTEIN THIS"/>
    <property type="match status" value="1"/>
</dbReference>
<gene>
    <name evidence="1" type="primary">thiS</name>
    <name evidence="1" type="ORF">CLG94_10725</name>
</gene>
<evidence type="ECO:0000313" key="1">
    <source>
        <dbReference type="EMBL" id="PTL35171.1"/>
    </source>
</evidence>
<comment type="caution">
    <text evidence="1">The sequence shown here is derived from an EMBL/GenBank/DDBJ whole genome shotgun (WGS) entry which is preliminary data.</text>
</comment>
<dbReference type="EMBL" id="NVQC01000028">
    <property type="protein sequence ID" value="PTL35171.1"/>
    <property type="molecule type" value="Genomic_DNA"/>
</dbReference>
<dbReference type="NCBIfam" id="TIGR01683">
    <property type="entry name" value="thiS"/>
    <property type="match status" value="1"/>
</dbReference>
<protein>
    <submittedName>
        <fullName evidence="1">Thiamine biosynthesis protein ThiS</fullName>
    </submittedName>
</protein>
<dbReference type="InterPro" id="IPR016155">
    <property type="entry name" value="Mopterin_synth/thiamin_S_b"/>
</dbReference>
<evidence type="ECO:0000313" key="2">
    <source>
        <dbReference type="Proteomes" id="UP000241436"/>
    </source>
</evidence>
<proteinExistence type="predicted"/>
<keyword evidence="2" id="KW-1185">Reference proteome</keyword>
<dbReference type="SUPFAM" id="SSF54285">
    <property type="entry name" value="MoaD/ThiS"/>
    <property type="match status" value="1"/>
</dbReference>
<dbReference type="Pfam" id="PF02597">
    <property type="entry name" value="ThiS"/>
    <property type="match status" value="1"/>
</dbReference>
<dbReference type="PANTHER" id="PTHR34472:SF1">
    <property type="entry name" value="SULFUR CARRIER PROTEIN THIS"/>
    <property type="match status" value="1"/>
</dbReference>
<reference evidence="2" key="2">
    <citation type="journal article" date="2018" name="Environ. Microbiol.">
        <title>Bloom of a denitrifying methanotroph, 'Candidatus Methylomirabilis limnetica', in a deep stratified lake.</title>
        <authorList>
            <person name="Graf J.S."/>
            <person name="Mayr M.J."/>
            <person name="Marchant H.K."/>
            <person name="Tienken D."/>
            <person name="Hach P.F."/>
            <person name="Brand A."/>
            <person name="Schubert C.J."/>
            <person name="Kuypers M.M."/>
            <person name="Milucka J."/>
        </authorList>
    </citation>
    <scope>NUCLEOTIDE SEQUENCE [LARGE SCALE GENOMIC DNA]</scope>
    <source>
        <strain evidence="2">Zug</strain>
    </source>
</reference>
<dbReference type="CDD" id="cd00565">
    <property type="entry name" value="Ubl_ThiS"/>
    <property type="match status" value="1"/>
</dbReference>
<accession>A0A2T4TVN6</accession>
<dbReference type="Gene3D" id="3.10.20.30">
    <property type="match status" value="1"/>
</dbReference>
<dbReference type="InterPro" id="IPR003749">
    <property type="entry name" value="ThiS/MoaD-like"/>
</dbReference>
<reference evidence="1 2" key="1">
    <citation type="submission" date="2017-09" db="EMBL/GenBank/DDBJ databases">
        <title>Bloom of a denitrifying methanotroph, Candidatus Methylomirabilis limnetica, in a deep stratified lake.</title>
        <authorList>
            <person name="Graf J.S."/>
            <person name="Marchant H.K."/>
            <person name="Tienken D."/>
            <person name="Hach P.F."/>
            <person name="Brand A."/>
            <person name="Schubert C.J."/>
            <person name="Kuypers M.M."/>
            <person name="Milucka J."/>
        </authorList>
    </citation>
    <scope>NUCLEOTIDE SEQUENCE [LARGE SCALE GENOMIC DNA]</scope>
    <source>
        <strain evidence="1 2">Zug</strain>
    </source>
</reference>
<dbReference type="Proteomes" id="UP000241436">
    <property type="component" value="Unassembled WGS sequence"/>
</dbReference>
<sequence>MIGKSFIVELTVNGKKLEATDGATITALLGELQINPLRVAVQLDQRIIKRELYESTALQAGDTLEIITFMAGGSQ</sequence>
<name>A0A2T4TVN6_9BACT</name>
<dbReference type="InterPro" id="IPR012675">
    <property type="entry name" value="Beta-grasp_dom_sf"/>
</dbReference>
<dbReference type="AlphaFoldDB" id="A0A2T4TVN6"/>